<accession>A0A193GNC7</accession>
<dbReference type="KEGG" id="bfz:BAU07_26500"/>
<keyword evidence="2" id="KW-0614">Plasmid</keyword>
<dbReference type="SUPFAM" id="SSF109709">
    <property type="entry name" value="KorB DNA-binding domain-like"/>
    <property type="match status" value="1"/>
</dbReference>
<dbReference type="EMBL" id="CP016173">
    <property type="protein sequence ID" value="ANN80874.1"/>
    <property type="molecule type" value="Genomic_DNA"/>
</dbReference>
<sequence>MASSQPEKSRSLKSMAADTNIPGVKKNDLYRIDPRLVEEEEGFNLRDYDDPEVIAHIEGFAQSYMAGNFVPPWIVRTDGDGRILVVEGHCRRRGALLAIERGAELPFVDTVPFRGNESDRVHMMLKSNDGLKFKPLKIAEGYLRLHRNGHSNVDIARKQLVTPARVEQMLLLATAEPDVHQLVRDGVVTADVAIEAVRKYREKAGAFLRGEYEKAVAQGKAKVTRSTMRGPTLPPKVVGSVVTALRGAVESFDSATRRRLAAMEKKNPEDLKGERIEVDALTLLNLVRATAEIKEAEAKIASRKRDSAQAASQQELGVDNGE</sequence>
<proteinExistence type="predicted"/>
<evidence type="ECO:0000256" key="1">
    <source>
        <dbReference type="SAM" id="MobiDB-lite"/>
    </source>
</evidence>
<dbReference type="Gene3D" id="1.10.10.2830">
    <property type="match status" value="1"/>
</dbReference>
<protein>
    <recommendedName>
        <fullName evidence="4">ParB/Sulfiredoxin domain-containing protein</fullName>
    </recommendedName>
</protein>
<geneLocation type="plasmid" evidence="2 3">
    <name>unnamed1</name>
</geneLocation>
<keyword evidence="3" id="KW-1185">Reference proteome</keyword>
<organism evidence="2 3">
    <name type="scientific">Bordetella flabilis</name>
    <dbReference type="NCBI Taxonomy" id="463014"/>
    <lineage>
        <taxon>Bacteria</taxon>
        <taxon>Pseudomonadati</taxon>
        <taxon>Pseudomonadota</taxon>
        <taxon>Betaproteobacteria</taxon>
        <taxon>Burkholderiales</taxon>
        <taxon>Alcaligenaceae</taxon>
        <taxon>Bordetella</taxon>
    </lineage>
</organism>
<dbReference type="AlphaFoldDB" id="A0A193GNC7"/>
<dbReference type="OrthoDB" id="6846089at2"/>
<feature type="region of interest" description="Disordered" evidence="1">
    <location>
        <begin position="298"/>
        <end position="322"/>
    </location>
</feature>
<name>A0A193GNC7_9BORD</name>
<evidence type="ECO:0000313" key="3">
    <source>
        <dbReference type="Proteomes" id="UP000091926"/>
    </source>
</evidence>
<gene>
    <name evidence="2" type="ORF">BAU07_26500</name>
</gene>
<dbReference type="Proteomes" id="UP000091926">
    <property type="component" value="Plasmid unnamed1"/>
</dbReference>
<feature type="compositionally biased region" description="Basic and acidic residues" evidence="1">
    <location>
        <begin position="298"/>
        <end position="307"/>
    </location>
</feature>
<evidence type="ECO:0000313" key="2">
    <source>
        <dbReference type="EMBL" id="ANN80874.1"/>
    </source>
</evidence>
<evidence type="ECO:0008006" key="4">
    <source>
        <dbReference type="Google" id="ProtNLM"/>
    </source>
</evidence>
<reference evidence="2 3" key="1">
    <citation type="submission" date="2016-06" db="EMBL/GenBank/DDBJ databases">
        <title>Complete genome sequences of Bordetella bronchialis and Bordetella flabilis.</title>
        <authorList>
            <person name="LiPuma J.J."/>
            <person name="Spilker T."/>
        </authorList>
    </citation>
    <scope>NUCLEOTIDE SEQUENCE [LARGE SCALE GENOMIC DNA]</scope>
    <source>
        <strain evidence="2 3">AU10664</strain>
        <plasmid evidence="2 3">unnamed1</plasmid>
    </source>
</reference>
<dbReference type="RefSeq" id="WP_066665921.1">
    <property type="nucleotide sequence ID" value="NZ_CBCSCL010000020.1"/>
</dbReference>